<keyword evidence="1" id="KW-0812">Transmembrane</keyword>
<dbReference type="Proteomes" id="UP000277766">
    <property type="component" value="Unassembled WGS sequence"/>
</dbReference>
<feature type="transmembrane region" description="Helical" evidence="1">
    <location>
        <begin position="48"/>
        <end position="70"/>
    </location>
</feature>
<keyword evidence="1" id="KW-0472">Membrane</keyword>
<dbReference type="EMBL" id="RXPE01000007">
    <property type="protein sequence ID" value="RTR28336.1"/>
    <property type="molecule type" value="Genomic_DNA"/>
</dbReference>
<evidence type="ECO:0000256" key="1">
    <source>
        <dbReference type="SAM" id="Phobius"/>
    </source>
</evidence>
<reference evidence="2 3" key="1">
    <citation type="submission" date="2018-12" db="EMBL/GenBank/DDBJ databases">
        <title>Deinococcus radiophilus ATCC 27603 genome sequencing and assembly.</title>
        <authorList>
            <person name="Maclea K.S."/>
            <person name="Maynard C.R."/>
        </authorList>
    </citation>
    <scope>NUCLEOTIDE SEQUENCE [LARGE SCALE GENOMIC DNA]</scope>
    <source>
        <strain evidence="2 3">ATCC 27603</strain>
    </source>
</reference>
<name>A0A3S0KDV0_9DEIO</name>
<comment type="caution">
    <text evidence="2">The sequence shown here is derived from an EMBL/GenBank/DDBJ whole genome shotgun (WGS) entry which is preliminary data.</text>
</comment>
<evidence type="ECO:0000313" key="3">
    <source>
        <dbReference type="Proteomes" id="UP000277766"/>
    </source>
</evidence>
<protein>
    <submittedName>
        <fullName evidence="2">Uncharacterized protein</fullName>
    </submittedName>
</protein>
<dbReference type="RefSeq" id="WP_126351728.1">
    <property type="nucleotide sequence ID" value="NZ_CP086380.1"/>
</dbReference>
<dbReference type="InterPro" id="IPR012340">
    <property type="entry name" value="NA-bd_OB-fold"/>
</dbReference>
<gene>
    <name evidence="2" type="ORF">EJ104_05365</name>
</gene>
<dbReference type="OrthoDB" id="68296at2"/>
<evidence type="ECO:0000313" key="2">
    <source>
        <dbReference type="EMBL" id="RTR28336.1"/>
    </source>
</evidence>
<sequence length="181" mass="18347">MDFYLLALIVGGGLLLLSLLGGHDTDLDMGGGSGLDSADPGHTETGDLASWFSMRALVAFAAFFGLAGVVGRLLGLEGLAQLLTALVSGLLAGVLTAATFRLARSRGNVSFEAATLVGRVGQVIIPIAPGKLGRVSLELGAQTEQLTARSDQTLGAGQTVIVTAEESGVLEVQAWGGGLDL</sequence>
<organism evidence="2 3">
    <name type="scientific">Deinococcus radiophilus</name>
    <dbReference type="NCBI Taxonomy" id="32062"/>
    <lineage>
        <taxon>Bacteria</taxon>
        <taxon>Thermotogati</taxon>
        <taxon>Deinococcota</taxon>
        <taxon>Deinococci</taxon>
        <taxon>Deinococcales</taxon>
        <taxon>Deinococcaceae</taxon>
        <taxon>Deinococcus</taxon>
    </lineage>
</organism>
<feature type="transmembrane region" description="Helical" evidence="1">
    <location>
        <begin position="82"/>
        <end position="103"/>
    </location>
</feature>
<dbReference type="Gene3D" id="2.40.50.140">
    <property type="entry name" value="Nucleic acid-binding proteins"/>
    <property type="match status" value="1"/>
</dbReference>
<keyword evidence="3" id="KW-1185">Reference proteome</keyword>
<keyword evidence="1" id="KW-1133">Transmembrane helix</keyword>
<proteinExistence type="predicted"/>
<accession>A0A3S0KDV0</accession>
<dbReference type="AlphaFoldDB" id="A0A3S0KDV0"/>